<accession>A0A4Z2H1C9</accession>
<sequence length="484" mass="55397">MCEMAVEHAPHHKVWWNYLKLESSFEGKDYVCDRLLRFLVSSASPPAAERRSFQLMEALLYRVQLHLFTGRTDSALAILQNALKSSHDRSVAERLTAGDRALLWLSFIHLTEFQRLPAGLLDPAESGPSRLVSRESFLLPWRTPRDVSTPPHVLVGLFRDAVLRCSDEALTPRQRTLACLPLHSNLVLLYRLLERFDEGVALVESLLELRPECCSLRDALAELHIRKGHPDRAVGMWLQALAECPNNAEVFYHSCKFLMAQEQPSAVAPLFRGFVLSLCDDQQGHAQPLELLRHVLGFPGEELLRGPVIKELQEQLGQQMPYLHLVHCRWQQLHGSVGQTVDAFERALSSTMKLEELHELWMEYLVFSSRPPARAPPPQESRFPALVRRCLSAVPSRLEVPFDPAEFWSCYGFHNKVVTLYLSSLPLSQHALVLERLRYAMPNNTELGLRLLHQVWQDGHTEQLKFQVQMLSSQEPRCLAYWEM</sequence>
<dbReference type="GO" id="GO:0000178">
    <property type="term" value="C:exosome (RNase complex)"/>
    <property type="evidence" value="ECO:0007669"/>
    <property type="project" value="TreeGrafter"/>
</dbReference>
<name>A0A4Z2H1C9_9TELE</name>
<comment type="caution">
    <text evidence="1">The sequence shown here is derived from an EMBL/GenBank/DDBJ whole genome shotgun (WGS) entry which is preliminary data.</text>
</comment>
<dbReference type="SUPFAM" id="SSF48452">
    <property type="entry name" value="TPR-like"/>
    <property type="match status" value="1"/>
</dbReference>
<dbReference type="GO" id="GO:0005634">
    <property type="term" value="C:nucleus"/>
    <property type="evidence" value="ECO:0007669"/>
    <property type="project" value="TreeGrafter"/>
</dbReference>
<dbReference type="OrthoDB" id="1922977at2759"/>
<reference evidence="1 2" key="1">
    <citation type="submission" date="2019-03" db="EMBL/GenBank/DDBJ databases">
        <title>First draft genome of Liparis tanakae, snailfish: a comprehensive survey of snailfish specific genes.</title>
        <authorList>
            <person name="Kim W."/>
            <person name="Song I."/>
            <person name="Jeong J.-H."/>
            <person name="Kim D."/>
            <person name="Kim S."/>
            <person name="Ryu S."/>
            <person name="Song J.Y."/>
            <person name="Lee S.K."/>
        </authorList>
    </citation>
    <scope>NUCLEOTIDE SEQUENCE [LARGE SCALE GENOMIC DNA]</scope>
    <source>
        <tissue evidence="1">Muscle</tissue>
    </source>
</reference>
<gene>
    <name evidence="1" type="primary">ZFC3H1_2</name>
    <name evidence="1" type="ORF">EYF80_031116</name>
</gene>
<dbReference type="Gene3D" id="1.25.40.10">
    <property type="entry name" value="Tetratricopeptide repeat domain"/>
    <property type="match status" value="1"/>
</dbReference>
<keyword evidence="2" id="KW-1185">Reference proteome</keyword>
<protein>
    <submittedName>
        <fullName evidence="1">Zinc finger C3H1 domain-containing protein</fullName>
    </submittedName>
</protein>
<evidence type="ECO:0000313" key="2">
    <source>
        <dbReference type="Proteomes" id="UP000314294"/>
    </source>
</evidence>
<dbReference type="EMBL" id="SRLO01000373">
    <property type="protein sequence ID" value="TNN58702.1"/>
    <property type="molecule type" value="Genomic_DNA"/>
</dbReference>
<evidence type="ECO:0000313" key="1">
    <source>
        <dbReference type="EMBL" id="TNN58702.1"/>
    </source>
</evidence>
<dbReference type="PANTHER" id="PTHR21563">
    <property type="entry name" value="ZINC FINGER C3H1 DOMAIN-CONTAINING PROTEIN"/>
    <property type="match status" value="1"/>
</dbReference>
<proteinExistence type="predicted"/>
<dbReference type="InterPro" id="IPR039278">
    <property type="entry name" value="Red1"/>
</dbReference>
<dbReference type="InterPro" id="IPR011990">
    <property type="entry name" value="TPR-like_helical_dom_sf"/>
</dbReference>
<dbReference type="PANTHER" id="PTHR21563:SF3">
    <property type="entry name" value="ZINC FINGER C3H1 DOMAIN-CONTAINING PROTEIN"/>
    <property type="match status" value="1"/>
</dbReference>
<organism evidence="1 2">
    <name type="scientific">Liparis tanakae</name>
    <name type="common">Tanaka's snailfish</name>
    <dbReference type="NCBI Taxonomy" id="230148"/>
    <lineage>
        <taxon>Eukaryota</taxon>
        <taxon>Metazoa</taxon>
        <taxon>Chordata</taxon>
        <taxon>Craniata</taxon>
        <taxon>Vertebrata</taxon>
        <taxon>Euteleostomi</taxon>
        <taxon>Actinopterygii</taxon>
        <taxon>Neopterygii</taxon>
        <taxon>Teleostei</taxon>
        <taxon>Neoteleostei</taxon>
        <taxon>Acanthomorphata</taxon>
        <taxon>Eupercaria</taxon>
        <taxon>Perciformes</taxon>
        <taxon>Cottioidei</taxon>
        <taxon>Cottales</taxon>
        <taxon>Liparidae</taxon>
        <taxon>Liparis</taxon>
    </lineage>
</organism>
<dbReference type="Proteomes" id="UP000314294">
    <property type="component" value="Unassembled WGS sequence"/>
</dbReference>
<dbReference type="AlphaFoldDB" id="A0A4Z2H1C9"/>